<keyword evidence="1" id="KW-0812">Transmembrane</keyword>
<feature type="transmembrane region" description="Helical" evidence="1">
    <location>
        <begin position="74"/>
        <end position="94"/>
    </location>
</feature>
<dbReference type="HOGENOM" id="CLU_1610785_0_0_1"/>
<dbReference type="Proteomes" id="UP000015241">
    <property type="component" value="Unassembled WGS sequence"/>
</dbReference>
<dbReference type="STRING" id="743788.S8DMX7"/>
<evidence type="ECO:0000256" key="1">
    <source>
        <dbReference type="SAM" id="Phobius"/>
    </source>
</evidence>
<feature type="transmembrane region" description="Helical" evidence="1">
    <location>
        <begin position="46"/>
        <end position="67"/>
    </location>
</feature>
<feature type="transmembrane region" description="Helical" evidence="1">
    <location>
        <begin position="120"/>
        <end position="139"/>
    </location>
</feature>
<keyword evidence="1" id="KW-0472">Membrane</keyword>
<keyword evidence="1" id="KW-1133">Transmembrane helix</keyword>
<protein>
    <submittedName>
        <fullName evidence="2">Uncharacterized protein</fullName>
    </submittedName>
</protein>
<dbReference type="AlphaFoldDB" id="S8DMX7"/>
<dbReference type="InParanoid" id="S8DMX7"/>
<sequence>MLWIGGLAGYMYGLDNITNWEIRTYASNEFGHANWYSVHRGDPSRVIYTTCAVSHSMGTLGAGLVIYEIGFSGLQVALPIVIALLVSASVPYFINSCAGSTIEVLVVTERRLPTTWKDPAIPAMMVVGGGVALPAFVYWEIRRAKFPIVLFTYALFSSTRVPPFR</sequence>
<proteinExistence type="predicted"/>
<accession>S8DMX7</accession>
<name>S8DMX7_FOMSC</name>
<organism evidence="2 3">
    <name type="scientific">Fomitopsis schrenkii</name>
    <name type="common">Brown rot fungus</name>
    <dbReference type="NCBI Taxonomy" id="2126942"/>
    <lineage>
        <taxon>Eukaryota</taxon>
        <taxon>Fungi</taxon>
        <taxon>Dikarya</taxon>
        <taxon>Basidiomycota</taxon>
        <taxon>Agaricomycotina</taxon>
        <taxon>Agaricomycetes</taxon>
        <taxon>Polyporales</taxon>
        <taxon>Fomitopsis</taxon>
    </lineage>
</organism>
<gene>
    <name evidence="2" type="ORF">FOMPIDRAFT_93601</name>
</gene>
<evidence type="ECO:0000313" key="3">
    <source>
        <dbReference type="Proteomes" id="UP000015241"/>
    </source>
</evidence>
<evidence type="ECO:0000313" key="2">
    <source>
        <dbReference type="EMBL" id="EPS94017.1"/>
    </source>
</evidence>
<reference evidence="2 3" key="1">
    <citation type="journal article" date="2012" name="Science">
        <title>The Paleozoic origin of enzymatic lignin decomposition reconstructed from 31 fungal genomes.</title>
        <authorList>
            <person name="Floudas D."/>
            <person name="Binder M."/>
            <person name="Riley R."/>
            <person name="Barry K."/>
            <person name="Blanchette R.A."/>
            <person name="Henrissat B."/>
            <person name="Martinez A.T."/>
            <person name="Otillar R."/>
            <person name="Spatafora J.W."/>
            <person name="Yadav J.S."/>
            <person name="Aerts A."/>
            <person name="Benoit I."/>
            <person name="Boyd A."/>
            <person name="Carlson A."/>
            <person name="Copeland A."/>
            <person name="Coutinho P.M."/>
            <person name="de Vries R.P."/>
            <person name="Ferreira P."/>
            <person name="Findley K."/>
            <person name="Foster B."/>
            <person name="Gaskell J."/>
            <person name="Glotzer D."/>
            <person name="Gorecki P."/>
            <person name="Heitman J."/>
            <person name="Hesse C."/>
            <person name="Hori C."/>
            <person name="Igarashi K."/>
            <person name="Jurgens J.A."/>
            <person name="Kallen N."/>
            <person name="Kersten P."/>
            <person name="Kohler A."/>
            <person name="Kuees U."/>
            <person name="Kumar T.K.A."/>
            <person name="Kuo A."/>
            <person name="LaButti K."/>
            <person name="Larrondo L.F."/>
            <person name="Lindquist E."/>
            <person name="Ling A."/>
            <person name="Lombard V."/>
            <person name="Lucas S."/>
            <person name="Lundell T."/>
            <person name="Martin R."/>
            <person name="McLaughlin D.J."/>
            <person name="Morgenstern I."/>
            <person name="Morin E."/>
            <person name="Murat C."/>
            <person name="Nagy L.G."/>
            <person name="Nolan M."/>
            <person name="Ohm R.A."/>
            <person name="Patyshakuliyeva A."/>
            <person name="Rokas A."/>
            <person name="Ruiz-Duenas F.J."/>
            <person name="Sabat G."/>
            <person name="Salamov A."/>
            <person name="Samejima M."/>
            <person name="Schmutz J."/>
            <person name="Slot J.C."/>
            <person name="St John F."/>
            <person name="Stenlid J."/>
            <person name="Sun H."/>
            <person name="Sun S."/>
            <person name="Syed K."/>
            <person name="Tsang A."/>
            <person name="Wiebenga A."/>
            <person name="Young D."/>
            <person name="Pisabarro A."/>
            <person name="Eastwood D.C."/>
            <person name="Martin F."/>
            <person name="Cullen D."/>
            <person name="Grigoriev I.V."/>
            <person name="Hibbett D.S."/>
        </authorList>
    </citation>
    <scope>NUCLEOTIDE SEQUENCE</scope>
    <source>
        <strain evidence="3">FP-58527</strain>
    </source>
</reference>
<dbReference type="EMBL" id="KE504247">
    <property type="protein sequence ID" value="EPS94017.1"/>
    <property type="molecule type" value="Genomic_DNA"/>
</dbReference>
<dbReference type="OrthoDB" id="2241241at2759"/>
<keyword evidence="3" id="KW-1185">Reference proteome</keyword>